<dbReference type="EMBL" id="CACRZD030000003">
    <property type="protein sequence ID" value="CAA6657122.1"/>
    <property type="molecule type" value="Genomic_DNA"/>
</dbReference>
<keyword evidence="4" id="KW-1185">Reference proteome</keyword>
<dbReference type="EMBL" id="LR743590">
    <property type="protein sequence ID" value="CAA2617426.1"/>
    <property type="molecule type" value="Genomic_DNA"/>
</dbReference>
<feature type="chain" id="PRO_5029716777" evidence="2">
    <location>
        <begin position="29"/>
        <end position="80"/>
    </location>
</feature>
<feature type="compositionally biased region" description="Low complexity" evidence="1">
    <location>
        <begin position="36"/>
        <end position="55"/>
    </location>
</feature>
<protein>
    <submittedName>
        <fullName evidence="3">Uncharacterized protein</fullName>
    </submittedName>
</protein>
<keyword evidence="2" id="KW-0732">Signal</keyword>
<proteinExistence type="predicted"/>
<reference evidence="3 4" key="1">
    <citation type="submission" date="2019-12" db="EMBL/GenBank/DDBJ databases">
        <authorList>
            <person name="Scholz U."/>
            <person name="Mascher M."/>
            <person name="Fiebig A."/>
        </authorList>
    </citation>
    <scope>NUCLEOTIDE SEQUENCE</scope>
</reference>
<feature type="signal peptide" evidence="2">
    <location>
        <begin position="1"/>
        <end position="28"/>
    </location>
</feature>
<gene>
    <name evidence="3" type="ORF">SI7747_03003592</name>
</gene>
<feature type="region of interest" description="Disordered" evidence="1">
    <location>
        <begin position="36"/>
        <end position="62"/>
    </location>
</feature>
<name>A0A7I8IH57_SPIIN</name>
<sequence>MAPRSHLLVATAAAVAVMLVFFPMSSEASQLNTYEGPAAPATASTTTTAGPPTSTEVTASSVDCTNGFPYQSIKQTDTAP</sequence>
<accession>A0A7I8IH57</accession>
<dbReference type="Proteomes" id="UP001189122">
    <property type="component" value="Unassembled WGS sequence"/>
</dbReference>
<evidence type="ECO:0000313" key="3">
    <source>
        <dbReference type="EMBL" id="CAA2617426.1"/>
    </source>
</evidence>
<organism evidence="3">
    <name type="scientific">Spirodela intermedia</name>
    <name type="common">Intermediate duckweed</name>
    <dbReference type="NCBI Taxonomy" id="51605"/>
    <lineage>
        <taxon>Eukaryota</taxon>
        <taxon>Viridiplantae</taxon>
        <taxon>Streptophyta</taxon>
        <taxon>Embryophyta</taxon>
        <taxon>Tracheophyta</taxon>
        <taxon>Spermatophyta</taxon>
        <taxon>Magnoliopsida</taxon>
        <taxon>Liliopsida</taxon>
        <taxon>Araceae</taxon>
        <taxon>Lemnoideae</taxon>
        <taxon>Spirodela</taxon>
    </lineage>
</organism>
<evidence type="ECO:0000256" key="1">
    <source>
        <dbReference type="SAM" id="MobiDB-lite"/>
    </source>
</evidence>
<evidence type="ECO:0000256" key="2">
    <source>
        <dbReference type="SAM" id="SignalP"/>
    </source>
</evidence>
<evidence type="ECO:0000313" key="4">
    <source>
        <dbReference type="Proteomes" id="UP001189122"/>
    </source>
</evidence>
<dbReference type="AlphaFoldDB" id="A0A7I8IH57"/>